<evidence type="ECO:0000313" key="1">
    <source>
        <dbReference type="EMBL" id="KYN34336.1"/>
    </source>
</evidence>
<dbReference type="EMBL" id="KQ981864">
    <property type="protein sequence ID" value="KYN34336.1"/>
    <property type="molecule type" value="Genomic_DNA"/>
</dbReference>
<accession>A0A195F1T1</accession>
<keyword evidence="2" id="KW-1185">Reference proteome</keyword>
<name>A0A195F1T1_9HYME</name>
<organism evidence="1 2">
    <name type="scientific">Trachymyrmex septentrionalis</name>
    <dbReference type="NCBI Taxonomy" id="34720"/>
    <lineage>
        <taxon>Eukaryota</taxon>
        <taxon>Metazoa</taxon>
        <taxon>Ecdysozoa</taxon>
        <taxon>Arthropoda</taxon>
        <taxon>Hexapoda</taxon>
        <taxon>Insecta</taxon>
        <taxon>Pterygota</taxon>
        <taxon>Neoptera</taxon>
        <taxon>Endopterygota</taxon>
        <taxon>Hymenoptera</taxon>
        <taxon>Apocrita</taxon>
        <taxon>Aculeata</taxon>
        <taxon>Formicoidea</taxon>
        <taxon>Formicidae</taxon>
        <taxon>Myrmicinae</taxon>
        <taxon>Trachymyrmex</taxon>
    </lineage>
</organism>
<feature type="non-terminal residue" evidence="1">
    <location>
        <position position="1"/>
    </location>
</feature>
<proteinExistence type="predicted"/>
<protein>
    <submittedName>
        <fullName evidence="1">Uncharacterized protein</fullName>
    </submittedName>
</protein>
<dbReference type="AlphaFoldDB" id="A0A195F1T1"/>
<evidence type="ECO:0000313" key="2">
    <source>
        <dbReference type="Proteomes" id="UP000078541"/>
    </source>
</evidence>
<gene>
    <name evidence="1" type="ORF">ALC56_11443</name>
</gene>
<reference evidence="1 2" key="1">
    <citation type="submission" date="2016-03" db="EMBL/GenBank/DDBJ databases">
        <title>Trachymyrmex septentrionalis WGS genome.</title>
        <authorList>
            <person name="Nygaard S."/>
            <person name="Hu H."/>
            <person name="Boomsma J."/>
            <person name="Zhang G."/>
        </authorList>
    </citation>
    <scope>NUCLEOTIDE SEQUENCE [LARGE SCALE GENOMIC DNA]</scope>
    <source>
        <strain evidence="1">Tsep2-gDNA-1</strain>
        <tissue evidence="1">Whole body</tissue>
    </source>
</reference>
<dbReference type="Proteomes" id="UP000078541">
    <property type="component" value="Unassembled WGS sequence"/>
</dbReference>
<sequence length="94" mass="10143">RGEPGERGTEATIFDPRRDKRSVGAVAGPTARIMCGASWCLVLWAPTPPPVKAPRARNIKRGLSCSCEWRILCRFLVDRAPDSIAIGSLCPVPG</sequence>